<evidence type="ECO:0000256" key="3">
    <source>
        <dbReference type="ARBA" id="ARBA00023242"/>
    </source>
</evidence>
<comment type="similarity">
    <text evidence="2">Belongs to the nucleoporin interacting component (NIC) family.</text>
</comment>
<dbReference type="Proteomes" id="UP000790833">
    <property type="component" value="Unassembled WGS sequence"/>
</dbReference>
<evidence type="ECO:0000313" key="5">
    <source>
        <dbReference type="EMBL" id="KAG7195544.1"/>
    </source>
</evidence>
<evidence type="ECO:0000256" key="2">
    <source>
        <dbReference type="ARBA" id="ARBA00010186"/>
    </source>
</evidence>
<dbReference type="PANTHER" id="PTHR11225:SF4">
    <property type="entry name" value="NUCLEAR PORE COMPLEX PROTEIN NUP93"/>
    <property type="match status" value="1"/>
</dbReference>
<protein>
    <recommendedName>
        <fullName evidence="7">Nuclear pore protein</fullName>
    </recommendedName>
</protein>
<keyword evidence="6" id="KW-1185">Reference proteome</keyword>
<dbReference type="AlphaFoldDB" id="A0A9P8AKY1"/>
<dbReference type="GO" id="GO:0016973">
    <property type="term" value="P:poly(A)+ mRNA export from nucleus"/>
    <property type="evidence" value="ECO:0007669"/>
    <property type="project" value="TreeGrafter"/>
</dbReference>
<organism evidence="5 6">
    <name type="scientific">Scheffersomyces spartinae</name>
    <dbReference type="NCBI Taxonomy" id="45513"/>
    <lineage>
        <taxon>Eukaryota</taxon>
        <taxon>Fungi</taxon>
        <taxon>Dikarya</taxon>
        <taxon>Ascomycota</taxon>
        <taxon>Saccharomycotina</taxon>
        <taxon>Pichiomycetes</taxon>
        <taxon>Debaryomycetaceae</taxon>
        <taxon>Scheffersomyces</taxon>
    </lineage>
</organism>
<sequence>MFGKLSTPSSTVGAAGGQTSASNLLFSLSPTQQQSNTTVHGPGIAASLGAVNNSSNARPSSLIPTTNSGTALSFSKSSLDDNAPGTKTSRLLKDLIQSATNLPKSQDTKLGVLNLPLSELQRILNTLIQNKNAPIKDFTRAHYFLASNGISTEDIESELAELPQKYTTDAGSLVLEKSAGEASTTIATGGSLESYLGSRKDENILNSIEQSLQTANNDFDAFINSNISIDWKVRKDKLRLSIGLKSNSPAAPTSASAPSSAISFPSSSKYGTSTTENNSVTWNKPSIDGTVTLLDQNYKSAVKNISREKFESHARIVYQMNEARLKNEFFPLCLSFEEINKLASDLKSKQMIDVWKYLIELSNEKFSKISIENKFHDDPKLNSTIVKHGKKFLEQQFFNYVDEVYLRDDSKPDNFSPATNVNKVSFFIHKIVLKNNPQISRKTLTANGIPVWAIVFYLFRCGLYQDALHFVDTNRQLFNMLDTNFPTYLMKFVDVENGQLTANLPLNLTERLHQDFNTQFSMLNENDERFDPYKYSLYKIIGKCDLSKKYLPQAINLSIEDWVWFHLSIINEDNVRESGLIFDNYYLVDFQQKVLSLGPKVFNTSSNNPLYLKTLILSGLFEVAVNYTYENINDYSATHLAIALKYYGLLKVAPSNNKNEILVSLFRQAQPSYYIDFAKLLELYTRSFKISDPKVAAEYLLLIAMTTTNEQELNKCYEFLRQLILVTREFSMLLGELNEFNGEKIPGLLEQQRLLIKLENLHDFNLKITEICAIRCEEEGRIFDALILYQSCEEYNTVVGLINKLLSELISTTDLNKPLVKQGNYSSGNDNESDNNNQDTIQNNIVLLSQHIIKVFMNSSHILEKVTSEVKQTNQILLPIVEIRQTFILKDWRKVIEEIGKLGLLPLNPQATFNDIRELTDLIEINKLDSNLIKVIPSLLIMVLTLISQLNYNVLQQAYQPLSKEREEVNTFKTIARNCMVYAGMVQYKMPRETYSLLINLESLL</sequence>
<dbReference type="GO" id="GO:0017056">
    <property type="term" value="F:structural constituent of nuclear pore"/>
    <property type="evidence" value="ECO:0007669"/>
    <property type="project" value="InterPro"/>
</dbReference>
<proteinExistence type="inferred from homology"/>
<dbReference type="InterPro" id="IPR007231">
    <property type="entry name" value="Nucleoporin_int_Nup93/Nic96"/>
</dbReference>
<accession>A0A9P8AKY1</accession>
<feature type="region of interest" description="Disordered" evidence="4">
    <location>
        <begin position="247"/>
        <end position="268"/>
    </location>
</feature>
<dbReference type="RefSeq" id="XP_043051089.1">
    <property type="nucleotide sequence ID" value="XM_043194037.1"/>
</dbReference>
<dbReference type="GO" id="GO:0006606">
    <property type="term" value="P:protein import into nucleus"/>
    <property type="evidence" value="ECO:0007669"/>
    <property type="project" value="TreeGrafter"/>
</dbReference>
<dbReference type="EMBL" id="JAHMUF010000003">
    <property type="protein sequence ID" value="KAG7195544.1"/>
    <property type="molecule type" value="Genomic_DNA"/>
</dbReference>
<comment type="caution">
    <text evidence="5">The sequence shown here is derived from an EMBL/GenBank/DDBJ whole genome shotgun (WGS) entry which is preliminary data.</text>
</comment>
<reference evidence="5" key="1">
    <citation type="submission" date="2021-03" db="EMBL/GenBank/DDBJ databases">
        <authorList>
            <person name="Palmer J.M."/>
        </authorList>
    </citation>
    <scope>NUCLEOTIDE SEQUENCE</scope>
    <source>
        <strain evidence="5">ARV_011</strain>
    </source>
</reference>
<dbReference type="Pfam" id="PF04097">
    <property type="entry name" value="Nic96"/>
    <property type="match status" value="1"/>
</dbReference>
<evidence type="ECO:0000256" key="1">
    <source>
        <dbReference type="ARBA" id="ARBA00004259"/>
    </source>
</evidence>
<gene>
    <name evidence="5" type="ORF">KQ657_003307</name>
</gene>
<dbReference type="OrthoDB" id="1918363at2759"/>
<name>A0A9P8AKY1_9ASCO</name>
<comment type="subcellular location">
    <subcellularLocation>
        <location evidence="1">Nucleus envelope</location>
    </subcellularLocation>
</comment>
<evidence type="ECO:0008006" key="7">
    <source>
        <dbReference type="Google" id="ProtNLM"/>
    </source>
</evidence>
<dbReference type="GO" id="GO:0005643">
    <property type="term" value="C:nuclear pore"/>
    <property type="evidence" value="ECO:0007669"/>
    <property type="project" value="InterPro"/>
</dbReference>
<keyword evidence="3" id="KW-0539">Nucleus</keyword>
<dbReference type="PANTHER" id="PTHR11225">
    <property type="entry name" value="NUCLEAR PORE COMPLEX PROTEIN NUP93 NUCLEOPORIN NUP93 DEAD EYE PROTEIN"/>
    <property type="match status" value="1"/>
</dbReference>
<dbReference type="GeneID" id="66116681"/>
<evidence type="ECO:0000313" key="6">
    <source>
        <dbReference type="Proteomes" id="UP000790833"/>
    </source>
</evidence>
<evidence type="ECO:0000256" key="4">
    <source>
        <dbReference type="SAM" id="MobiDB-lite"/>
    </source>
</evidence>